<evidence type="ECO:0000313" key="2">
    <source>
        <dbReference type="EMBL" id="SFH82551.1"/>
    </source>
</evidence>
<keyword evidence="1" id="KW-0472">Membrane</keyword>
<evidence type="ECO:0000256" key="1">
    <source>
        <dbReference type="SAM" id="Phobius"/>
    </source>
</evidence>
<sequence length="1008" mass="114387">MNYNKINNSIGWLCGLVATAVYVSTAERTTSFWDCGEFIASAFKMQIVHQPGAPLFLMLQNVFSNLAFGNPQLIAFWMNIGSALSSGLTIVFLFWSITALARKVLWKPGTELTQSALIQIIGAGAVGALAYTFSDTFWFSAVESEVYAMSSLCTAVVFWAILKWEAHADEPGADKWLLFIAYIMGLSIGVHLLNLLAIPAIALLIYFRRTQKATSSGAIKALLLGFVVVAVVLWGIIQYLIKFAAYFDLFFVNTLGMGFGSGVFVFALLLVGGIAYGIWYSIQKAKPLLNIILLSFAFIVFGYSSFSMILIRAKADPTLNNSDPDNAFAFLSYLNREQYGDNPLFKGPYFDSRPIDVKYGSNIYRKGTEKYEIAGRNFDYEYDRETVFPRIYSTREASHQQYYRSYLNLGENEQPTFGDNLRFFFSYQVGHMYGRYFLWNFVGRQNDQQGHGDLTTGNWISGIKFIDQWHVGGQDALPESQLTDPSYNRFYFLPLILGLIGAFWHFKRRQRDAGVVGLLFFMTGLAIVLYLNQTPLQPRERDYAYAGSFYAFAIWIGLGVVGITDWLRKKVNARTAGWIATVIGLLAGPVILAKDGWNDHDRSEKSLARDIARDYLESCAPNAILFTYGDNDTYPLWYVQEVENIRPDIRIVNLSLLSADWYVRQMKDKVNEAEPLPITIPDEKYVKGVRDVIYYQDAKIPGSVELKDIVALMLSDNPNDKRQVQSEQPENFLPTKNLRLTINREDVIKNKVVPQAWQDSIASVMQWTYNRNYVSRAELAIMDILVNNNWERPIYFATTVPSDNFMGLDKYLVSEGFALRLMPINVTQNTSQGLVNADAIYDHALNKYTWGNIRNSAYLDPESYRMVSLILNNIYSAPAEALIAEGKTEEAKKLLNNALESMPERIYRIMDAYGYSFLTENLYAVGETDKANALVERNVKYLEEQLRYFAAITETKPNLEMQNIQYSMFTLNRFSDAAKAHGQQELASRIEKIFSQYETKFFGGMPAN</sequence>
<feature type="transmembrane region" description="Helical" evidence="1">
    <location>
        <begin position="291"/>
        <end position="311"/>
    </location>
</feature>
<dbReference type="Proteomes" id="UP000198670">
    <property type="component" value="Unassembled WGS sequence"/>
</dbReference>
<organism evidence="2 3">
    <name type="scientific">Parapedobacter indicus</name>
    <dbReference type="NCBI Taxonomy" id="1477437"/>
    <lineage>
        <taxon>Bacteria</taxon>
        <taxon>Pseudomonadati</taxon>
        <taxon>Bacteroidota</taxon>
        <taxon>Sphingobacteriia</taxon>
        <taxon>Sphingobacteriales</taxon>
        <taxon>Sphingobacteriaceae</taxon>
        <taxon>Parapedobacter</taxon>
    </lineage>
</organism>
<dbReference type="PANTHER" id="PTHR16214:SF3">
    <property type="entry name" value="TRANSMEMBRANE PROTEIN 260"/>
    <property type="match status" value="1"/>
</dbReference>
<keyword evidence="3" id="KW-1185">Reference proteome</keyword>
<feature type="transmembrane region" description="Helical" evidence="1">
    <location>
        <begin position="513"/>
        <end position="531"/>
    </location>
</feature>
<feature type="transmembrane region" description="Helical" evidence="1">
    <location>
        <begin position="50"/>
        <end position="68"/>
    </location>
</feature>
<feature type="transmembrane region" description="Helical" evidence="1">
    <location>
        <begin position="261"/>
        <end position="279"/>
    </location>
</feature>
<reference evidence="2 3" key="1">
    <citation type="submission" date="2016-10" db="EMBL/GenBank/DDBJ databases">
        <authorList>
            <person name="de Groot N.N."/>
        </authorList>
    </citation>
    <scope>NUCLEOTIDE SEQUENCE [LARGE SCALE GENOMIC DNA]</scope>
    <source>
        <strain evidence="2 3">RK1</strain>
    </source>
</reference>
<feature type="transmembrane region" description="Helical" evidence="1">
    <location>
        <begin position="490"/>
        <end position="506"/>
    </location>
</feature>
<dbReference type="Pfam" id="PF11028">
    <property type="entry name" value="TMEM260-like"/>
    <property type="match status" value="1"/>
</dbReference>
<dbReference type="RefSeq" id="WP_090623255.1">
    <property type="nucleotide sequence ID" value="NZ_FOQO01000001.1"/>
</dbReference>
<name>A0A1I3D7Q9_9SPHI</name>
<dbReference type="InterPro" id="IPR021280">
    <property type="entry name" value="TMEM260-like"/>
</dbReference>
<feature type="transmembrane region" description="Helical" evidence="1">
    <location>
        <begin position="543"/>
        <end position="563"/>
    </location>
</feature>
<proteinExistence type="predicted"/>
<dbReference type="STRING" id="1477437.SAMN05444682_101343"/>
<feature type="transmembrane region" description="Helical" evidence="1">
    <location>
        <begin position="75"/>
        <end position="96"/>
    </location>
</feature>
<feature type="transmembrane region" description="Helical" evidence="1">
    <location>
        <begin position="575"/>
        <end position="593"/>
    </location>
</feature>
<dbReference type="InterPro" id="IPR052724">
    <property type="entry name" value="GT117_domain-containing"/>
</dbReference>
<keyword evidence="1" id="KW-1133">Transmembrane helix</keyword>
<feature type="transmembrane region" description="Helical" evidence="1">
    <location>
        <begin position="146"/>
        <end position="164"/>
    </location>
</feature>
<protein>
    <submittedName>
        <fullName evidence="2">Permease of the drug/metabolite transporter (DMT) superfamily</fullName>
    </submittedName>
</protein>
<accession>A0A1I3D7Q9</accession>
<dbReference type="OrthoDB" id="9807602at2"/>
<feature type="transmembrane region" description="Helical" evidence="1">
    <location>
        <begin position="176"/>
        <end position="207"/>
    </location>
</feature>
<dbReference type="PANTHER" id="PTHR16214">
    <property type="entry name" value="TRANSMEMBRANE PROTEIN 260"/>
    <property type="match status" value="1"/>
</dbReference>
<feature type="transmembrane region" description="Helical" evidence="1">
    <location>
        <begin position="219"/>
        <end position="241"/>
    </location>
</feature>
<dbReference type="AlphaFoldDB" id="A0A1I3D7Q9"/>
<feature type="transmembrane region" description="Helical" evidence="1">
    <location>
        <begin position="116"/>
        <end position="134"/>
    </location>
</feature>
<dbReference type="EMBL" id="FOQO01000001">
    <property type="protein sequence ID" value="SFH82551.1"/>
    <property type="molecule type" value="Genomic_DNA"/>
</dbReference>
<evidence type="ECO:0000313" key="3">
    <source>
        <dbReference type="Proteomes" id="UP000198670"/>
    </source>
</evidence>
<keyword evidence="1" id="KW-0812">Transmembrane</keyword>
<gene>
    <name evidence="2" type="ORF">SAMN05444682_101343</name>
</gene>